<dbReference type="InterPro" id="IPR035980">
    <property type="entry name" value="Ribosomal_bS6_sf"/>
</dbReference>
<dbReference type="Gene3D" id="3.30.70.60">
    <property type="match status" value="1"/>
</dbReference>
<dbReference type="Proteomes" id="UP000033121">
    <property type="component" value="Unassembled WGS sequence"/>
</dbReference>
<dbReference type="RefSeq" id="WP_046371707.1">
    <property type="nucleotide sequence ID" value="NZ_BBWV01000008.1"/>
</dbReference>
<name>A0A0E9N779_9BACT</name>
<keyword evidence="6" id="KW-0694">RNA-binding</keyword>
<keyword evidence="6" id="KW-0699">rRNA-binding</keyword>
<keyword evidence="3 6" id="KW-0687">Ribonucleoprotein</keyword>
<protein>
    <recommendedName>
        <fullName evidence="5 6">Small ribosomal subunit protein bS6</fullName>
    </recommendedName>
</protein>
<dbReference type="GO" id="GO:0070181">
    <property type="term" value="F:small ribosomal subunit rRNA binding"/>
    <property type="evidence" value="ECO:0007669"/>
    <property type="project" value="TreeGrafter"/>
</dbReference>
<evidence type="ECO:0000313" key="8">
    <source>
        <dbReference type="Proteomes" id="UP000033121"/>
    </source>
</evidence>
<dbReference type="GO" id="GO:0003735">
    <property type="term" value="F:structural constituent of ribosome"/>
    <property type="evidence" value="ECO:0007669"/>
    <property type="project" value="InterPro"/>
</dbReference>
<comment type="similarity">
    <text evidence="1 6">Belongs to the bacterial ribosomal protein bS6 family.</text>
</comment>
<dbReference type="AlphaFoldDB" id="A0A0E9N779"/>
<evidence type="ECO:0000256" key="5">
    <source>
        <dbReference type="ARBA" id="ARBA00035294"/>
    </source>
</evidence>
<keyword evidence="8" id="KW-1185">Reference proteome</keyword>
<keyword evidence="2 6" id="KW-0689">Ribosomal protein</keyword>
<dbReference type="STRING" id="1220578.FPE01S_08_00040"/>
<gene>
    <name evidence="6 7" type="primary">rpsF</name>
    <name evidence="7" type="ORF">FPE01S_08_00040</name>
</gene>
<dbReference type="EMBL" id="BBWV01000008">
    <property type="protein sequence ID" value="GAO45684.1"/>
    <property type="molecule type" value="Genomic_DNA"/>
</dbReference>
<dbReference type="GO" id="GO:0005737">
    <property type="term" value="C:cytoplasm"/>
    <property type="evidence" value="ECO:0007669"/>
    <property type="project" value="UniProtKB-ARBA"/>
</dbReference>
<dbReference type="HAMAP" id="MF_00360">
    <property type="entry name" value="Ribosomal_bS6"/>
    <property type="match status" value="1"/>
</dbReference>
<comment type="function">
    <text evidence="4 6">Binds together with bS18 to 16S ribosomal RNA.</text>
</comment>
<evidence type="ECO:0000256" key="3">
    <source>
        <dbReference type="ARBA" id="ARBA00023274"/>
    </source>
</evidence>
<proteinExistence type="inferred from homology"/>
<sequence length="117" mass="13389">MNNYELMVIFTPVLSEEDYKAAQKKFIDLVAANGGEVVNSKPWGLKSLAYPIQKKTTGLYWVAEYNAPSDFNEKLKIQLLRDDNVLRHMFTALDKYAVEYNRKKRTGVPTGNEKVEA</sequence>
<dbReference type="GO" id="GO:0006412">
    <property type="term" value="P:translation"/>
    <property type="evidence" value="ECO:0007669"/>
    <property type="project" value="UniProtKB-UniRule"/>
</dbReference>
<dbReference type="CDD" id="cd00473">
    <property type="entry name" value="bS6"/>
    <property type="match status" value="1"/>
</dbReference>
<dbReference type="NCBIfam" id="TIGR00166">
    <property type="entry name" value="S6"/>
    <property type="match status" value="1"/>
</dbReference>
<dbReference type="SUPFAM" id="SSF54995">
    <property type="entry name" value="Ribosomal protein S6"/>
    <property type="match status" value="1"/>
</dbReference>
<dbReference type="InterPro" id="IPR020814">
    <property type="entry name" value="Ribosomal_S6_plastid/chlpt"/>
</dbReference>
<comment type="caution">
    <text evidence="7">The sequence shown here is derived from an EMBL/GenBank/DDBJ whole genome shotgun (WGS) entry which is preliminary data.</text>
</comment>
<dbReference type="PANTHER" id="PTHR21011:SF1">
    <property type="entry name" value="SMALL RIBOSOMAL SUBUNIT PROTEIN BS6M"/>
    <property type="match status" value="1"/>
</dbReference>
<accession>A0A0E9N779</accession>
<evidence type="ECO:0000256" key="4">
    <source>
        <dbReference type="ARBA" id="ARBA00035104"/>
    </source>
</evidence>
<dbReference type="GO" id="GO:0005840">
    <property type="term" value="C:ribosome"/>
    <property type="evidence" value="ECO:0007669"/>
    <property type="project" value="UniProtKB-KW"/>
</dbReference>
<dbReference type="PANTHER" id="PTHR21011">
    <property type="entry name" value="MITOCHONDRIAL 28S RIBOSOMAL PROTEIN S6"/>
    <property type="match status" value="1"/>
</dbReference>
<organism evidence="7 8">
    <name type="scientific">Flavihumibacter petaseus NBRC 106054</name>
    <dbReference type="NCBI Taxonomy" id="1220578"/>
    <lineage>
        <taxon>Bacteria</taxon>
        <taxon>Pseudomonadati</taxon>
        <taxon>Bacteroidota</taxon>
        <taxon>Chitinophagia</taxon>
        <taxon>Chitinophagales</taxon>
        <taxon>Chitinophagaceae</taxon>
        <taxon>Flavihumibacter</taxon>
    </lineage>
</organism>
<evidence type="ECO:0000256" key="6">
    <source>
        <dbReference type="HAMAP-Rule" id="MF_00360"/>
    </source>
</evidence>
<reference evidence="7 8" key="1">
    <citation type="submission" date="2015-04" db="EMBL/GenBank/DDBJ databases">
        <title>Whole genome shotgun sequence of Flavihumibacter petaseus NBRC 106054.</title>
        <authorList>
            <person name="Miyazawa S."/>
            <person name="Hosoyama A."/>
            <person name="Hashimoto M."/>
            <person name="Noguchi M."/>
            <person name="Tsuchikane K."/>
            <person name="Ohji S."/>
            <person name="Yamazoe A."/>
            <person name="Ichikawa N."/>
            <person name="Kimura A."/>
            <person name="Fujita N."/>
        </authorList>
    </citation>
    <scope>NUCLEOTIDE SEQUENCE [LARGE SCALE GENOMIC DNA]</scope>
    <source>
        <strain evidence="7 8">NBRC 106054</strain>
    </source>
</reference>
<dbReference type="OrthoDB" id="9812702at2"/>
<dbReference type="InterPro" id="IPR000529">
    <property type="entry name" value="Ribosomal_bS6"/>
</dbReference>
<evidence type="ECO:0000313" key="7">
    <source>
        <dbReference type="EMBL" id="GAO45684.1"/>
    </source>
</evidence>
<evidence type="ECO:0000256" key="2">
    <source>
        <dbReference type="ARBA" id="ARBA00022980"/>
    </source>
</evidence>
<dbReference type="InterPro" id="IPR014717">
    <property type="entry name" value="Transl_elong_EF1B/ribsomal_bS6"/>
</dbReference>
<dbReference type="GO" id="GO:1990904">
    <property type="term" value="C:ribonucleoprotein complex"/>
    <property type="evidence" value="ECO:0007669"/>
    <property type="project" value="UniProtKB-KW"/>
</dbReference>
<evidence type="ECO:0000256" key="1">
    <source>
        <dbReference type="ARBA" id="ARBA00009512"/>
    </source>
</evidence>
<dbReference type="Pfam" id="PF01250">
    <property type="entry name" value="Ribosomal_S6"/>
    <property type="match status" value="1"/>
</dbReference>